<accession>A0A975BLN1</accession>
<reference evidence="1" key="1">
    <citation type="journal article" date="2021" name="Microb. Physiol.">
        <title>Proteogenomic Insights into the Physiology of Marine, Sulfate-Reducing, Filamentous Desulfonema limicola and Desulfonema magnum.</title>
        <authorList>
            <person name="Schnaars V."/>
            <person name="Wohlbrand L."/>
            <person name="Scheve S."/>
            <person name="Hinrichs C."/>
            <person name="Reinhardt R."/>
            <person name="Rabus R."/>
        </authorList>
    </citation>
    <scope>NUCLEOTIDE SEQUENCE</scope>
    <source>
        <strain evidence="1">4be13</strain>
    </source>
</reference>
<protein>
    <submittedName>
        <fullName evidence="1">Uncharacterized protein</fullName>
    </submittedName>
</protein>
<sequence length="63" mass="7071">MIITNSEEGQRLHRPCKGGIFAAYKPAISPAKPNSFIINDFQTNTDYFSDSCGRQFSVRTETI</sequence>
<name>A0A975BLN1_9BACT</name>
<gene>
    <name evidence="1" type="ORF">dnm_037640</name>
</gene>
<dbReference type="AlphaFoldDB" id="A0A975BLN1"/>
<dbReference type="Proteomes" id="UP000663722">
    <property type="component" value="Chromosome"/>
</dbReference>
<dbReference type="KEGG" id="dmm:dnm_037640"/>
<dbReference type="EMBL" id="CP061800">
    <property type="protein sequence ID" value="QTA87728.1"/>
    <property type="molecule type" value="Genomic_DNA"/>
</dbReference>
<keyword evidence="2" id="KW-1185">Reference proteome</keyword>
<proteinExistence type="predicted"/>
<evidence type="ECO:0000313" key="2">
    <source>
        <dbReference type="Proteomes" id="UP000663722"/>
    </source>
</evidence>
<evidence type="ECO:0000313" key="1">
    <source>
        <dbReference type="EMBL" id="QTA87728.1"/>
    </source>
</evidence>
<organism evidence="1 2">
    <name type="scientific">Desulfonema magnum</name>
    <dbReference type="NCBI Taxonomy" id="45655"/>
    <lineage>
        <taxon>Bacteria</taxon>
        <taxon>Pseudomonadati</taxon>
        <taxon>Thermodesulfobacteriota</taxon>
        <taxon>Desulfobacteria</taxon>
        <taxon>Desulfobacterales</taxon>
        <taxon>Desulfococcaceae</taxon>
        <taxon>Desulfonema</taxon>
    </lineage>
</organism>